<dbReference type="Gene3D" id="3.40.50.2000">
    <property type="entry name" value="Glycogen Phosphorylase B"/>
    <property type="match status" value="2"/>
</dbReference>
<evidence type="ECO:0000259" key="4">
    <source>
        <dbReference type="Pfam" id="PF13439"/>
    </source>
</evidence>
<dbReference type="SUPFAM" id="SSF53756">
    <property type="entry name" value="UDP-Glycosyltransferase/glycogen phosphorylase"/>
    <property type="match status" value="1"/>
</dbReference>
<protein>
    <submittedName>
        <fullName evidence="5">Glycosyltransferase involved in cell wall biosynthesis</fullName>
    </submittedName>
</protein>
<dbReference type="RefSeq" id="WP_068120439.1">
    <property type="nucleotide sequence ID" value="NZ_CCXJ01000275.1"/>
</dbReference>
<evidence type="ECO:0000313" key="6">
    <source>
        <dbReference type="Proteomes" id="UP001240447"/>
    </source>
</evidence>
<evidence type="ECO:0000256" key="1">
    <source>
        <dbReference type="ARBA" id="ARBA00022676"/>
    </source>
</evidence>
<keyword evidence="6" id="KW-1185">Reference proteome</keyword>
<comment type="caution">
    <text evidence="5">The sequence shown here is derived from an EMBL/GenBank/DDBJ whole genome shotgun (WGS) entry which is preliminary data.</text>
</comment>
<dbReference type="InterPro" id="IPR001296">
    <property type="entry name" value="Glyco_trans_1"/>
</dbReference>
<reference evidence="5 6" key="1">
    <citation type="submission" date="2023-07" db="EMBL/GenBank/DDBJ databases">
        <title>Sequencing the genomes of 1000 actinobacteria strains.</title>
        <authorList>
            <person name="Klenk H.-P."/>
        </authorList>
    </citation>
    <scope>NUCLEOTIDE SEQUENCE [LARGE SCALE GENOMIC DNA]</scope>
    <source>
        <strain evidence="5 6">GD13</strain>
    </source>
</reference>
<sequence length="384" mass="41521">MFTSRPLRVGVLAHYYPPHVGGLEVVAREVANGLTRRGHEVTVVTSACPGAPGAMDEDGVTVRRVRVGNWFERHGVPFPVFAPSLLLHTWRLVRRSDVVQVHDMLYLSSWVGALLCRVLRRPYVVTQHVGMVDHPARVVRLVQGVVLHTVGALVLRGAACVLPISPVIDAWTRGALPGVRTQVLRNGLDRARFRPAVGREREEIRRRFGLPLGEVLVLHVGRFVPKKGFDVVAAAVGEGYRTVFVGGDRPVDLPESSARLFLGTLPPDDVAAVYRACDVFVCASRGEGPLTPMEALLSGCAVLVNDDPAMRALGLGDGVEELAMTPARLRAALVDLIDRPGAVAELAARGRVVAAGLPTWEEHLDALETVLESVRRAVPSEAGR</sequence>
<dbReference type="EMBL" id="JAUSQM010000001">
    <property type="protein sequence ID" value="MDP9821750.1"/>
    <property type="molecule type" value="Genomic_DNA"/>
</dbReference>
<gene>
    <name evidence="5" type="ORF">J2S59_001559</name>
</gene>
<accession>A0ABT9NPG4</accession>
<dbReference type="Pfam" id="PF13439">
    <property type="entry name" value="Glyco_transf_4"/>
    <property type="match status" value="1"/>
</dbReference>
<name>A0ABT9NPG4_9ACTN</name>
<evidence type="ECO:0000313" key="5">
    <source>
        <dbReference type="EMBL" id="MDP9821750.1"/>
    </source>
</evidence>
<keyword evidence="1" id="KW-0328">Glycosyltransferase</keyword>
<organism evidence="5 6">
    <name type="scientific">Nocardioides massiliensis</name>
    <dbReference type="NCBI Taxonomy" id="1325935"/>
    <lineage>
        <taxon>Bacteria</taxon>
        <taxon>Bacillati</taxon>
        <taxon>Actinomycetota</taxon>
        <taxon>Actinomycetes</taxon>
        <taxon>Propionibacteriales</taxon>
        <taxon>Nocardioidaceae</taxon>
        <taxon>Nocardioides</taxon>
    </lineage>
</organism>
<evidence type="ECO:0000259" key="3">
    <source>
        <dbReference type="Pfam" id="PF00534"/>
    </source>
</evidence>
<dbReference type="InterPro" id="IPR028098">
    <property type="entry name" value="Glyco_trans_4-like_N"/>
</dbReference>
<evidence type="ECO:0000256" key="2">
    <source>
        <dbReference type="ARBA" id="ARBA00022679"/>
    </source>
</evidence>
<dbReference type="Proteomes" id="UP001240447">
    <property type="component" value="Unassembled WGS sequence"/>
</dbReference>
<keyword evidence="2" id="KW-0808">Transferase</keyword>
<feature type="domain" description="Glycosyl transferase family 1" evidence="3">
    <location>
        <begin position="201"/>
        <end position="311"/>
    </location>
</feature>
<dbReference type="PANTHER" id="PTHR45947">
    <property type="entry name" value="SULFOQUINOVOSYL TRANSFERASE SQD2"/>
    <property type="match status" value="1"/>
</dbReference>
<dbReference type="Pfam" id="PF00534">
    <property type="entry name" value="Glycos_transf_1"/>
    <property type="match status" value="1"/>
</dbReference>
<proteinExistence type="predicted"/>
<feature type="domain" description="Glycosyltransferase subfamily 4-like N-terminal" evidence="4">
    <location>
        <begin position="20"/>
        <end position="192"/>
    </location>
</feature>
<dbReference type="CDD" id="cd03801">
    <property type="entry name" value="GT4_PimA-like"/>
    <property type="match status" value="1"/>
</dbReference>
<dbReference type="PANTHER" id="PTHR45947:SF3">
    <property type="entry name" value="SULFOQUINOVOSYL TRANSFERASE SQD2"/>
    <property type="match status" value="1"/>
</dbReference>
<dbReference type="InterPro" id="IPR050194">
    <property type="entry name" value="Glycosyltransferase_grp1"/>
</dbReference>